<proteinExistence type="predicted"/>
<dbReference type="RefSeq" id="WP_086943912.1">
    <property type="nucleotide sequence ID" value="NZ_FONM01000021.1"/>
</dbReference>
<organism evidence="1 2">
    <name type="scientific">Trichococcus pasteurii</name>
    <dbReference type="NCBI Taxonomy" id="43064"/>
    <lineage>
        <taxon>Bacteria</taxon>
        <taxon>Bacillati</taxon>
        <taxon>Bacillota</taxon>
        <taxon>Bacilli</taxon>
        <taxon>Lactobacillales</taxon>
        <taxon>Carnobacteriaceae</taxon>
        <taxon>Trichococcus</taxon>
    </lineage>
</organism>
<protein>
    <submittedName>
        <fullName evidence="1">Uncharacterized protein</fullName>
    </submittedName>
</protein>
<evidence type="ECO:0000313" key="1">
    <source>
        <dbReference type="EMBL" id="SLM53221.1"/>
    </source>
</evidence>
<name>A0A1W1IJP9_9LACT</name>
<gene>
    <name evidence="1" type="ORF">TPAS_2949</name>
</gene>
<sequence>MSISFNEDIACFVEGSSEKAIMDLLIDNDCLVFTRDNLADEQFLSMQELAKKNIELFSQRILSQVNRDDKMDIIIVQDREIWPGFKDIYQEKIGNIYIVQTKPEIEMLMIHERGLFSEYQKVKSKQTPKAFLSNELKLPEKTITSYKYLQNYFTPDSLIQAILSHSQVTRNSKNILQLRDLLKEV</sequence>
<evidence type="ECO:0000313" key="2">
    <source>
        <dbReference type="Proteomes" id="UP000195985"/>
    </source>
</evidence>
<dbReference type="EMBL" id="FWEY01000014">
    <property type="protein sequence ID" value="SLM53221.1"/>
    <property type="molecule type" value="Genomic_DNA"/>
</dbReference>
<dbReference type="OrthoDB" id="2329265at2"/>
<reference evidence="2" key="1">
    <citation type="submission" date="2016-04" db="EMBL/GenBank/DDBJ databases">
        <authorList>
            <person name="Strepis N."/>
        </authorList>
    </citation>
    <scope>NUCLEOTIDE SEQUENCE [LARGE SCALE GENOMIC DNA]</scope>
</reference>
<keyword evidence="2" id="KW-1185">Reference proteome</keyword>
<dbReference type="STRING" id="43064.SAMN04488086_12118"/>
<dbReference type="AlphaFoldDB" id="A0A1W1IJP9"/>
<accession>A0A1W1IJP9</accession>
<dbReference type="Proteomes" id="UP000195985">
    <property type="component" value="Unassembled WGS sequence"/>
</dbReference>